<dbReference type="NCBIfam" id="TIGR04043">
    <property type="entry name" value="rSAM_MSMEG_0568"/>
    <property type="match status" value="1"/>
</dbReference>
<evidence type="ECO:0000256" key="5">
    <source>
        <dbReference type="ARBA" id="ARBA00022691"/>
    </source>
</evidence>
<evidence type="ECO:0000256" key="9">
    <source>
        <dbReference type="ARBA" id="ARBA00023014"/>
    </source>
</evidence>
<proteinExistence type="inferred from homology"/>
<keyword evidence="9" id="KW-0411">Iron-sulfur</keyword>
<protein>
    <recommendedName>
        <fullName evidence="10">tRNA carboxymethyluridine synthase</fullName>
        <ecNumber evidence="10">2.3.1.311</ecNumber>
    </recommendedName>
</protein>
<evidence type="ECO:0000256" key="6">
    <source>
        <dbReference type="ARBA" id="ARBA00022723"/>
    </source>
</evidence>
<keyword evidence="5" id="KW-0949">S-adenosyl-L-methionine</keyword>
<dbReference type="GO" id="GO:0106261">
    <property type="term" value="F:tRNA uridine(34) acetyltransferase activity"/>
    <property type="evidence" value="ECO:0007669"/>
    <property type="project" value="UniProtKB-EC"/>
</dbReference>
<dbReference type="GO" id="GO:0000049">
    <property type="term" value="F:tRNA binding"/>
    <property type="evidence" value="ECO:0007669"/>
    <property type="project" value="UniProtKB-KW"/>
</dbReference>
<dbReference type="Gene3D" id="3.40.630.30">
    <property type="match status" value="1"/>
</dbReference>
<dbReference type="SFLD" id="SFLDG01107">
    <property type="entry name" value="Uncharacterised_Radical_SAM_Su"/>
    <property type="match status" value="1"/>
</dbReference>
<dbReference type="CDD" id="cd04301">
    <property type="entry name" value="NAT_SF"/>
    <property type="match status" value="1"/>
</dbReference>
<accession>G7Q7L4</accession>
<dbReference type="InterPro" id="IPR000182">
    <property type="entry name" value="GNAT_dom"/>
</dbReference>
<feature type="domain" description="N-acetyltransferase" evidence="12">
    <location>
        <begin position="376"/>
        <end position="519"/>
    </location>
</feature>
<dbReference type="InterPro" id="IPR024035">
    <property type="entry name" value="MSMEG_0567_GNAT"/>
</dbReference>
<dbReference type="STRING" id="694327.DFW101_1157"/>
<dbReference type="InterPro" id="IPR013785">
    <property type="entry name" value="Aldolase_TIM"/>
</dbReference>
<dbReference type="SUPFAM" id="SSF55729">
    <property type="entry name" value="Acyl-CoA N-acyltransferases (Nat)"/>
    <property type="match status" value="1"/>
</dbReference>
<keyword evidence="8" id="KW-0408">Iron</keyword>
<sequence>MSMTLADYVALQSFGARIIDHEIVRRGGAGPADAGSYVIDGHPVMIPALSPSARSSDYAFVQDGDRLRLERDGRPLCHAAAMPRPRFYDGHTADGVPYDKIARLHGLDCLASTVIQECVRFSSRRTRCRFCAIGASLARGSTIHTKTPEQLAEVASAARDLDGVRHVTLTAGTTVCPDDGARYLGRCAKAIAEATGLPVEIQFEPLRDQALYARLRDMGVTDVGIHVESFDPAVRRRMTPGKAEVDLETYFEAFAAAVAVFGRNKVSTYVILGLGENLEATLDGCRRAAALGVYPVVVPLRPLLDSCLAEARPVDPDYLGGMYQAVGKMLTDQGLSAERSSAGCVRCRACSLLQFTETAPSRGIRAPAAVADANAVSLRVAETPEDIEEYWRLRHEVFVSEQGIFPVTDRDAHDDQAIPLIAEVAGRLAGVVRCYRHRGGVWYGGRLAVRPEYRNGVNIGALLVRKAVELVRARPDVKRFLATVQFQNVRFFQRLGWLRLGKPFLLQDRKHQLMEKKLHEEAL</sequence>
<evidence type="ECO:0000256" key="7">
    <source>
        <dbReference type="ARBA" id="ARBA00022884"/>
    </source>
</evidence>
<organism evidence="14 15">
    <name type="scientific">Solidesulfovibrio carbinoliphilus subsp. oakridgensis</name>
    <dbReference type="NCBI Taxonomy" id="694327"/>
    <lineage>
        <taxon>Bacteria</taxon>
        <taxon>Pseudomonadati</taxon>
        <taxon>Thermodesulfobacteriota</taxon>
        <taxon>Desulfovibrionia</taxon>
        <taxon>Desulfovibrionales</taxon>
        <taxon>Desulfovibrionaceae</taxon>
        <taxon>Solidesulfovibrio</taxon>
    </lineage>
</organism>
<dbReference type="RefSeq" id="WP_009180579.1">
    <property type="nucleotide sequence ID" value="NZ_CM001368.1"/>
</dbReference>
<dbReference type="AlphaFoldDB" id="G7Q7L4"/>
<evidence type="ECO:0000256" key="2">
    <source>
        <dbReference type="ARBA" id="ARBA00005217"/>
    </source>
</evidence>
<dbReference type="Gene3D" id="3.20.20.70">
    <property type="entry name" value="Aldolase class I"/>
    <property type="match status" value="1"/>
</dbReference>
<dbReference type="NCBIfam" id="NF045502">
    <property type="entry name" value="variant_rSAM"/>
    <property type="match status" value="1"/>
</dbReference>
<dbReference type="InterPro" id="IPR058240">
    <property type="entry name" value="rSAM_sf"/>
</dbReference>
<dbReference type="SUPFAM" id="SSF102114">
    <property type="entry name" value="Radical SAM enzymes"/>
    <property type="match status" value="1"/>
</dbReference>
<evidence type="ECO:0000259" key="13">
    <source>
        <dbReference type="PROSITE" id="PS51918"/>
    </source>
</evidence>
<dbReference type="NCBIfam" id="TIGR04045">
    <property type="entry name" value="MSMEG_0567_GNAT"/>
    <property type="match status" value="1"/>
</dbReference>
<reference evidence="15" key="1">
    <citation type="journal article" date="2015" name="Genome Announc.">
        <title>High-Quality Draft Genome Sequence of Desulfovibrio carbinoliphilus FW-101-2B, an Organic Acid-Oxidizing Sulfate-Reducing Bacterium Isolated from Uranium(VI)-Contaminated Groundwater.</title>
        <authorList>
            <person name="Ramsay B.D."/>
            <person name="Hwang C."/>
            <person name="Woo H.L."/>
            <person name="Carroll S.L."/>
            <person name="Lucas S."/>
            <person name="Han J."/>
            <person name="Lapidus A.L."/>
            <person name="Cheng J.F."/>
            <person name="Goodwin L.A."/>
            <person name="Pitluck S."/>
            <person name="Peters L."/>
            <person name="Chertkov O."/>
            <person name="Held B."/>
            <person name="Detter J.C."/>
            <person name="Han C.S."/>
            <person name="Tapia R."/>
            <person name="Land M.L."/>
            <person name="Hauser L.J."/>
            <person name="Kyrpides N.C."/>
            <person name="Ivanova N.N."/>
            <person name="Mikhailova N."/>
            <person name="Pagani I."/>
            <person name="Woyke T."/>
            <person name="Arkin A.P."/>
            <person name="Dehal P."/>
            <person name="Chivian D."/>
            <person name="Criddle C.S."/>
            <person name="Wu W."/>
            <person name="Chakraborty R."/>
            <person name="Hazen T.C."/>
            <person name="Fields M.W."/>
        </authorList>
    </citation>
    <scope>NUCLEOTIDE SEQUENCE [LARGE SCALE GENOMIC DNA]</scope>
    <source>
        <strain evidence="15">FW-101-2B</strain>
    </source>
</reference>
<evidence type="ECO:0000313" key="14">
    <source>
        <dbReference type="EMBL" id="EHJ47167.1"/>
    </source>
</evidence>
<dbReference type="EMBL" id="CM001368">
    <property type="protein sequence ID" value="EHJ47167.1"/>
    <property type="molecule type" value="Genomic_DNA"/>
</dbReference>
<feature type="domain" description="Radical SAM core" evidence="13">
    <location>
        <begin position="102"/>
        <end position="333"/>
    </location>
</feature>
<dbReference type="InterPro" id="IPR007197">
    <property type="entry name" value="rSAM"/>
</dbReference>
<name>G7Q7L4_9BACT</name>
<comment type="pathway">
    <text evidence="2">tRNA modification.</text>
</comment>
<dbReference type="eggNOG" id="COG2516">
    <property type="taxonomic scope" value="Bacteria"/>
</dbReference>
<evidence type="ECO:0000256" key="4">
    <source>
        <dbReference type="ARBA" id="ARBA00022555"/>
    </source>
</evidence>
<gene>
    <name evidence="14" type="ORF">DFW101_1157</name>
</gene>
<dbReference type="OrthoDB" id="9147217at2"/>
<dbReference type="SFLD" id="SFLDS00029">
    <property type="entry name" value="Radical_SAM"/>
    <property type="match status" value="1"/>
</dbReference>
<comment type="catalytic activity">
    <reaction evidence="11">
        <text>uridine(34) in tRNA + acetyl-CoA + S-adenosyl-L-methionine + H2O = 5-(carboxymethyl)uridine(34) in tRNA + 5'-deoxyadenosine + L-methionine + CoA + 2 H(+)</text>
        <dbReference type="Rhea" id="RHEA:61020"/>
        <dbReference type="Rhea" id="RHEA-COMP:10407"/>
        <dbReference type="Rhea" id="RHEA-COMP:11727"/>
        <dbReference type="ChEBI" id="CHEBI:15377"/>
        <dbReference type="ChEBI" id="CHEBI:15378"/>
        <dbReference type="ChEBI" id="CHEBI:17319"/>
        <dbReference type="ChEBI" id="CHEBI:57287"/>
        <dbReference type="ChEBI" id="CHEBI:57288"/>
        <dbReference type="ChEBI" id="CHEBI:57844"/>
        <dbReference type="ChEBI" id="CHEBI:59789"/>
        <dbReference type="ChEBI" id="CHEBI:65315"/>
        <dbReference type="ChEBI" id="CHEBI:74882"/>
        <dbReference type="EC" id="2.3.1.311"/>
    </reaction>
    <physiologicalReaction direction="left-to-right" evidence="11">
        <dbReference type="Rhea" id="RHEA:61021"/>
    </physiologicalReaction>
</comment>
<evidence type="ECO:0000259" key="12">
    <source>
        <dbReference type="PROSITE" id="PS51186"/>
    </source>
</evidence>
<dbReference type="GO" id="GO:0046872">
    <property type="term" value="F:metal ion binding"/>
    <property type="evidence" value="ECO:0007669"/>
    <property type="project" value="UniProtKB-KW"/>
</dbReference>
<evidence type="ECO:0000313" key="15">
    <source>
        <dbReference type="Proteomes" id="UP000004662"/>
    </source>
</evidence>
<dbReference type="Proteomes" id="UP000004662">
    <property type="component" value="Chromosome"/>
</dbReference>
<dbReference type="PROSITE" id="PS51918">
    <property type="entry name" value="RADICAL_SAM"/>
    <property type="match status" value="1"/>
</dbReference>
<dbReference type="InterPro" id="IPR016181">
    <property type="entry name" value="Acyl_CoA_acyltransferase"/>
</dbReference>
<evidence type="ECO:0000256" key="1">
    <source>
        <dbReference type="ARBA" id="ARBA00001966"/>
    </source>
</evidence>
<comment type="similarity">
    <text evidence="3">Belongs to the ELP3 family.</text>
</comment>
<dbReference type="Pfam" id="PF04055">
    <property type="entry name" value="Radical_SAM"/>
    <property type="match status" value="1"/>
</dbReference>
<evidence type="ECO:0000256" key="8">
    <source>
        <dbReference type="ARBA" id="ARBA00023004"/>
    </source>
</evidence>
<dbReference type="Pfam" id="PF00583">
    <property type="entry name" value="Acetyltransf_1"/>
    <property type="match status" value="1"/>
</dbReference>
<dbReference type="HOGENOM" id="CLU_041526_0_0_7"/>
<keyword evidence="7" id="KW-0694">RNA-binding</keyword>
<evidence type="ECO:0000256" key="10">
    <source>
        <dbReference type="ARBA" id="ARBA00044771"/>
    </source>
</evidence>
<evidence type="ECO:0000256" key="3">
    <source>
        <dbReference type="ARBA" id="ARBA00005494"/>
    </source>
</evidence>
<dbReference type="CDD" id="cd01335">
    <property type="entry name" value="Radical_SAM"/>
    <property type="match status" value="1"/>
</dbReference>
<dbReference type="eggNOG" id="COG0456">
    <property type="taxonomic scope" value="Bacteria"/>
</dbReference>
<dbReference type="InterPro" id="IPR016779">
    <property type="entry name" value="rSAM_MSMEG0568"/>
</dbReference>
<keyword evidence="15" id="KW-1185">Reference proteome</keyword>
<dbReference type="SMART" id="SM00729">
    <property type="entry name" value="Elp3"/>
    <property type="match status" value="1"/>
</dbReference>
<dbReference type="EC" id="2.3.1.311" evidence="10"/>
<dbReference type="GO" id="GO:0051536">
    <property type="term" value="F:iron-sulfur cluster binding"/>
    <property type="evidence" value="ECO:0007669"/>
    <property type="project" value="UniProtKB-KW"/>
</dbReference>
<evidence type="ECO:0000256" key="11">
    <source>
        <dbReference type="ARBA" id="ARBA00047372"/>
    </source>
</evidence>
<dbReference type="InterPro" id="IPR006638">
    <property type="entry name" value="Elp3/MiaA/NifB-like_rSAM"/>
</dbReference>
<dbReference type="PROSITE" id="PS51186">
    <property type="entry name" value="GNAT"/>
    <property type="match status" value="1"/>
</dbReference>
<keyword evidence="4" id="KW-0820">tRNA-binding</keyword>
<comment type="cofactor">
    <cofactor evidence="1">
        <name>[4Fe-4S] cluster</name>
        <dbReference type="ChEBI" id="CHEBI:49883"/>
    </cofactor>
</comment>
<keyword evidence="6" id="KW-0479">Metal-binding</keyword>